<gene>
    <name evidence="2" type="ORF">C2G38_2260888</name>
</gene>
<keyword evidence="3" id="KW-1185">Reference proteome</keyword>
<evidence type="ECO:0000313" key="3">
    <source>
        <dbReference type="Proteomes" id="UP000266673"/>
    </source>
</evidence>
<evidence type="ECO:0008006" key="4">
    <source>
        <dbReference type="Google" id="ProtNLM"/>
    </source>
</evidence>
<evidence type="ECO:0000313" key="2">
    <source>
        <dbReference type="EMBL" id="RIB27080.1"/>
    </source>
</evidence>
<dbReference type="AlphaFoldDB" id="A0A397VWV4"/>
<dbReference type="Proteomes" id="UP000266673">
    <property type="component" value="Unassembled WGS sequence"/>
</dbReference>
<feature type="region of interest" description="Disordered" evidence="1">
    <location>
        <begin position="49"/>
        <end position="88"/>
    </location>
</feature>
<accession>A0A397VWV4</accession>
<name>A0A397VWV4_9GLOM</name>
<dbReference type="OrthoDB" id="2395847at2759"/>
<comment type="caution">
    <text evidence="2">The sequence shown here is derived from an EMBL/GenBank/DDBJ whole genome shotgun (WGS) entry which is preliminary data.</text>
</comment>
<reference evidence="2 3" key="1">
    <citation type="submission" date="2018-06" db="EMBL/GenBank/DDBJ databases">
        <title>Comparative genomics reveals the genomic features of Rhizophagus irregularis, R. cerebriforme, R. diaphanum and Gigaspora rosea, and their symbiotic lifestyle signature.</title>
        <authorList>
            <person name="Morin E."/>
            <person name="San Clemente H."/>
            <person name="Chen E.C.H."/>
            <person name="De La Providencia I."/>
            <person name="Hainaut M."/>
            <person name="Kuo A."/>
            <person name="Kohler A."/>
            <person name="Murat C."/>
            <person name="Tang N."/>
            <person name="Roy S."/>
            <person name="Loubradou J."/>
            <person name="Henrissat B."/>
            <person name="Grigoriev I.V."/>
            <person name="Corradi N."/>
            <person name="Roux C."/>
            <person name="Martin F.M."/>
        </authorList>
    </citation>
    <scope>NUCLEOTIDE SEQUENCE [LARGE SCALE GENOMIC DNA]</scope>
    <source>
        <strain evidence="2 3">DAOM 194757</strain>
    </source>
</reference>
<evidence type="ECO:0000256" key="1">
    <source>
        <dbReference type="SAM" id="MobiDB-lite"/>
    </source>
</evidence>
<protein>
    <recommendedName>
        <fullName evidence="4">CCHC-type domain-containing protein</fullName>
    </recommendedName>
</protein>
<sequence length="127" mass="14567">MQKALDIAIATSSYDELMGICHRFILDKQESQEESDTIKDDDDIEYNIKNPVISKRRGRSPGRAKTSAKIQDQRPKKKQRMQITEDYVTQEKDTRKTCQNCGNKGHIGQCANLSDNCNSYHSFTVYC</sequence>
<dbReference type="EMBL" id="QKWP01000111">
    <property type="protein sequence ID" value="RIB27080.1"/>
    <property type="molecule type" value="Genomic_DNA"/>
</dbReference>
<organism evidence="2 3">
    <name type="scientific">Gigaspora rosea</name>
    <dbReference type="NCBI Taxonomy" id="44941"/>
    <lineage>
        <taxon>Eukaryota</taxon>
        <taxon>Fungi</taxon>
        <taxon>Fungi incertae sedis</taxon>
        <taxon>Mucoromycota</taxon>
        <taxon>Glomeromycotina</taxon>
        <taxon>Glomeromycetes</taxon>
        <taxon>Diversisporales</taxon>
        <taxon>Gigasporaceae</taxon>
        <taxon>Gigaspora</taxon>
    </lineage>
</organism>
<proteinExistence type="predicted"/>